<evidence type="ECO:0000256" key="5">
    <source>
        <dbReference type="ARBA" id="ARBA00022764"/>
    </source>
</evidence>
<accession>A0A1E7Q802</accession>
<evidence type="ECO:0000256" key="2">
    <source>
        <dbReference type="ARBA" id="ARBA00010474"/>
    </source>
</evidence>
<feature type="transmembrane region" description="Helical" evidence="8">
    <location>
        <begin position="12"/>
        <end position="29"/>
    </location>
</feature>
<dbReference type="InterPro" id="IPR017585">
    <property type="entry name" value="SAF_FlgA"/>
</dbReference>
<comment type="subcellular location">
    <subcellularLocation>
        <location evidence="1 7">Periplasm</location>
    </subcellularLocation>
</comment>
<comment type="function">
    <text evidence="6 7">Involved in the assembly process of the P-ring formation. It may associate with FlgF on the rod constituting a structure essential for the P-ring assembly or may act as a modulator protein for the P-ring assembly.</text>
</comment>
<keyword evidence="11" id="KW-1185">Reference proteome</keyword>
<evidence type="ECO:0000259" key="9">
    <source>
        <dbReference type="SMART" id="SM00858"/>
    </source>
</evidence>
<protein>
    <recommendedName>
        <fullName evidence="3 7">Flagella basal body P-ring formation protein FlgA</fullName>
    </recommendedName>
</protein>
<keyword evidence="10" id="KW-0966">Cell projection</keyword>
<reference evidence="11" key="1">
    <citation type="submission" date="2016-09" db="EMBL/GenBank/DDBJ databases">
        <authorList>
            <person name="Wan X."/>
            <person name="Hou S."/>
        </authorList>
    </citation>
    <scope>NUCLEOTIDE SEQUENCE [LARGE SCALE GENOMIC DNA]</scope>
    <source>
        <strain evidence="11">KH87</strain>
    </source>
</reference>
<dbReference type="Gene3D" id="2.30.30.760">
    <property type="match status" value="1"/>
</dbReference>
<evidence type="ECO:0000256" key="4">
    <source>
        <dbReference type="ARBA" id="ARBA00022729"/>
    </source>
</evidence>
<dbReference type="Gene3D" id="3.90.1210.10">
    <property type="entry name" value="Antifreeze-like/N-acetylneuraminic acid synthase C-terminal domain"/>
    <property type="match status" value="1"/>
</dbReference>
<proteinExistence type="inferred from homology"/>
<dbReference type="InterPro" id="IPR041231">
    <property type="entry name" value="FlgA_N"/>
</dbReference>
<dbReference type="CDD" id="cd11614">
    <property type="entry name" value="SAF_CpaB_FlgA_like"/>
    <property type="match status" value="1"/>
</dbReference>
<dbReference type="PANTHER" id="PTHR36307">
    <property type="entry name" value="FLAGELLA BASAL BODY P-RING FORMATION PROTEIN FLGA"/>
    <property type="match status" value="1"/>
</dbReference>
<dbReference type="Pfam" id="PF13144">
    <property type="entry name" value="ChapFlgA"/>
    <property type="match status" value="1"/>
</dbReference>
<keyword evidence="10" id="KW-0282">Flagellum</keyword>
<dbReference type="RefSeq" id="WP_070049869.1">
    <property type="nucleotide sequence ID" value="NZ_CBCSDO010000008.1"/>
</dbReference>
<keyword evidence="7" id="KW-1005">Bacterial flagellum biogenesis</keyword>
<evidence type="ECO:0000256" key="7">
    <source>
        <dbReference type="RuleBase" id="RU362063"/>
    </source>
</evidence>
<organism evidence="10 11">
    <name type="scientific">Rheinheimera salexigens</name>
    <dbReference type="NCBI Taxonomy" id="1628148"/>
    <lineage>
        <taxon>Bacteria</taxon>
        <taxon>Pseudomonadati</taxon>
        <taxon>Pseudomonadota</taxon>
        <taxon>Gammaproteobacteria</taxon>
        <taxon>Chromatiales</taxon>
        <taxon>Chromatiaceae</taxon>
        <taxon>Rheinheimera</taxon>
    </lineage>
</organism>
<comment type="caution">
    <text evidence="10">The sequence shown here is derived from an EMBL/GenBank/DDBJ whole genome shotgun (WGS) entry which is preliminary data.</text>
</comment>
<dbReference type="Proteomes" id="UP000242258">
    <property type="component" value="Unassembled WGS sequence"/>
</dbReference>
<keyword evidence="8" id="KW-0472">Membrane</keyword>
<dbReference type="InterPro" id="IPR013974">
    <property type="entry name" value="SAF"/>
</dbReference>
<keyword evidence="10" id="KW-0969">Cilium</keyword>
<dbReference type="AlphaFoldDB" id="A0A1E7Q802"/>
<keyword evidence="8" id="KW-1133">Transmembrane helix</keyword>
<evidence type="ECO:0000313" key="11">
    <source>
        <dbReference type="Proteomes" id="UP000242258"/>
    </source>
</evidence>
<evidence type="ECO:0000313" key="10">
    <source>
        <dbReference type="EMBL" id="OEY70315.1"/>
    </source>
</evidence>
<keyword evidence="5 7" id="KW-0574">Periplasm</keyword>
<dbReference type="PANTHER" id="PTHR36307:SF1">
    <property type="entry name" value="FLAGELLA BASAL BODY P-RING FORMATION PROTEIN FLGA"/>
    <property type="match status" value="1"/>
</dbReference>
<dbReference type="GO" id="GO:0042597">
    <property type="term" value="C:periplasmic space"/>
    <property type="evidence" value="ECO:0007669"/>
    <property type="project" value="UniProtKB-SubCell"/>
</dbReference>
<comment type="similarity">
    <text evidence="2 7">Belongs to the FlgA family.</text>
</comment>
<dbReference type="STRING" id="1628148.BI198_12600"/>
<keyword evidence="8" id="KW-0812">Transmembrane</keyword>
<dbReference type="OrthoDB" id="1669037at2"/>
<dbReference type="GO" id="GO:0044780">
    <property type="term" value="P:bacterial-type flagellum assembly"/>
    <property type="evidence" value="ECO:0007669"/>
    <property type="project" value="InterPro"/>
</dbReference>
<evidence type="ECO:0000256" key="6">
    <source>
        <dbReference type="ARBA" id="ARBA00025643"/>
    </source>
</evidence>
<feature type="domain" description="SAF" evidence="9">
    <location>
        <begin position="114"/>
        <end position="176"/>
    </location>
</feature>
<gene>
    <name evidence="10" type="ORF">BI198_12600</name>
</gene>
<dbReference type="NCBIfam" id="TIGR03170">
    <property type="entry name" value="flgA_cterm"/>
    <property type="match status" value="1"/>
</dbReference>
<dbReference type="EMBL" id="MKEK01000001">
    <property type="protein sequence ID" value="OEY70315.1"/>
    <property type="molecule type" value="Genomic_DNA"/>
</dbReference>
<dbReference type="InterPro" id="IPR039246">
    <property type="entry name" value="Flagellar_FlgA"/>
</dbReference>
<sequence length="236" mass="26095">MKKYQNLLPRVSQLYLIMLMMLLPSYVIAIEYTPAELTQAADTWLQQELAQLSNGELMPKLTALDDRIGAKSCAEPVEFSLSQPISQRQNTILIQCSVDEQWKLYLSVRIDEIVQAVILKQNIATGAHITADMLALETRERRFVRGSLVSEPRQIIGAKAKRSLSMGQMLTLQDVCLVCKGDVVTISISNNGLNVAATGIAQQDGSLGDTIELINRQSKRTVRAEVMGVSSVSIKF</sequence>
<evidence type="ECO:0000256" key="1">
    <source>
        <dbReference type="ARBA" id="ARBA00004418"/>
    </source>
</evidence>
<evidence type="ECO:0000256" key="8">
    <source>
        <dbReference type="SAM" id="Phobius"/>
    </source>
</evidence>
<keyword evidence="4" id="KW-0732">Signal</keyword>
<name>A0A1E7Q802_9GAMM</name>
<dbReference type="Pfam" id="PF17656">
    <property type="entry name" value="ChapFlgA_N"/>
    <property type="match status" value="1"/>
</dbReference>
<evidence type="ECO:0000256" key="3">
    <source>
        <dbReference type="ARBA" id="ARBA00014754"/>
    </source>
</evidence>
<dbReference type="SMART" id="SM00858">
    <property type="entry name" value="SAF"/>
    <property type="match status" value="1"/>
</dbReference>